<keyword evidence="5" id="KW-0677">Repeat</keyword>
<keyword evidence="6 10" id="KW-0863">Zinc-finger</keyword>
<organism evidence="12 13">
    <name type="scientific">Meganyctiphanes norvegica</name>
    <name type="common">Northern krill</name>
    <name type="synonym">Thysanopoda norvegica</name>
    <dbReference type="NCBI Taxonomy" id="48144"/>
    <lineage>
        <taxon>Eukaryota</taxon>
        <taxon>Metazoa</taxon>
        <taxon>Ecdysozoa</taxon>
        <taxon>Arthropoda</taxon>
        <taxon>Crustacea</taxon>
        <taxon>Multicrustacea</taxon>
        <taxon>Malacostraca</taxon>
        <taxon>Eumalacostraca</taxon>
        <taxon>Eucarida</taxon>
        <taxon>Euphausiacea</taxon>
        <taxon>Euphausiidae</taxon>
        <taxon>Meganyctiphanes</taxon>
    </lineage>
</organism>
<gene>
    <name evidence="12" type="ORF">MNOR_LOCUS29457</name>
</gene>
<feature type="domain" description="C2H2-type" evidence="11">
    <location>
        <begin position="29"/>
        <end position="56"/>
    </location>
</feature>
<dbReference type="Proteomes" id="UP001497623">
    <property type="component" value="Unassembled WGS sequence"/>
</dbReference>
<feature type="domain" description="C2H2-type" evidence="11">
    <location>
        <begin position="113"/>
        <end position="140"/>
    </location>
</feature>
<dbReference type="PROSITE" id="PS00028">
    <property type="entry name" value="ZINC_FINGER_C2H2_1"/>
    <property type="match status" value="4"/>
</dbReference>
<accession>A0AAV2RWI2</accession>
<keyword evidence="8" id="KW-0832">Ubl conjugation</keyword>
<feature type="domain" description="C2H2-type" evidence="11">
    <location>
        <begin position="57"/>
        <end position="84"/>
    </location>
</feature>
<dbReference type="GO" id="GO:0008270">
    <property type="term" value="F:zinc ion binding"/>
    <property type="evidence" value="ECO:0007669"/>
    <property type="project" value="UniProtKB-KW"/>
</dbReference>
<dbReference type="FunFam" id="3.30.160.60:FF:000202">
    <property type="entry name" value="Zinc finger protein 574"/>
    <property type="match status" value="1"/>
</dbReference>
<evidence type="ECO:0000313" key="12">
    <source>
        <dbReference type="EMBL" id="CAL4144149.1"/>
    </source>
</evidence>
<keyword evidence="3" id="KW-1017">Isopeptide bond</keyword>
<keyword evidence="4" id="KW-0479">Metal-binding</keyword>
<comment type="caution">
    <text evidence="12">The sequence shown here is derived from an EMBL/GenBank/DDBJ whole genome shotgun (WGS) entry which is preliminary data.</text>
</comment>
<comment type="subcellular location">
    <subcellularLocation>
        <location evidence="1">Nucleus</location>
    </subcellularLocation>
</comment>
<dbReference type="FunFam" id="3.30.160.60:FF:000358">
    <property type="entry name" value="zinc finger protein 24"/>
    <property type="match status" value="1"/>
</dbReference>
<feature type="domain" description="C2H2-type" evidence="11">
    <location>
        <begin position="85"/>
        <end position="112"/>
    </location>
</feature>
<keyword evidence="7" id="KW-0862">Zinc</keyword>
<sequence length="230" mass="26730">MQPIQCEKAFSQTNNLLKHQRTHTGEKPYQCSKCEKNFSHKGNLIIHQKTHTGEKPHQCSQCDKAFSHISSLKIHKRTHTGEKPYQCNQCDKAFSQSNILINHQRTHTGEKPYQCSQCDKAFSTNNNCKSHQRTHTGTISGSPHPDAAIYEDVTPLHSRILYQLRNQKDQDDNKKWKYVWSDRSRKCRINCRTLEESDMIPQPEPHIVNRVEDLKNLGFTDEEINDITHP</sequence>
<evidence type="ECO:0000256" key="8">
    <source>
        <dbReference type="ARBA" id="ARBA00022843"/>
    </source>
</evidence>
<keyword evidence="13" id="KW-1185">Reference proteome</keyword>
<dbReference type="FunFam" id="3.30.160.60:FF:001498">
    <property type="entry name" value="Zinc finger protein 404"/>
    <property type="match status" value="1"/>
</dbReference>
<dbReference type="InterPro" id="IPR013087">
    <property type="entry name" value="Znf_C2H2_type"/>
</dbReference>
<dbReference type="GO" id="GO:0000981">
    <property type="term" value="F:DNA-binding transcription factor activity, RNA polymerase II-specific"/>
    <property type="evidence" value="ECO:0007669"/>
    <property type="project" value="TreeGrafter"/>
</dbReference>
<evidence type="ECO:0000256" key="4">
    <source>
        <dbReference type="ARBA" id="ARBA00022723"/>
    </source>
</evidence>
<evidence type="ECO:0000256" key="3">
    <source>
        <dbReference type="ARBA" id="ARBA00022499"/>
    </source>
</evidence>
<dbReference type="PANTHER" id="PTHR14003:SF23">
    <property type="entry name" value="ZINC FINGER PROTEIN 143"/>
    <property type="match status" value="1"/>
</dbReference>
<dbReference type="EMBL" id="CAXKWB010034162">
    <property type="protein sequence ID" value="CAL4144149.1"/>
    <property type="molecule type" value="Genomic_DNA"/>
</dbReference>
<feature type="domain" description="C2H2-type" evidence="11">
    <location>
        <begin position="1"/>
        <end position="28"/>
    </location>
</feature>
<evidence type="ECO:0000256" key="1">
    <source>
        <dbReference type="ARBA" id="ARBA00004123"/>
    </source>
</evidence>
<evidence type="ECO:0000313" key="13">
    <source>
        <dbReference type="Proteomes" id="UP001497623"/>
    </source>
</evidence>
<evidence type="ECO:0000256" key="9">
    <source>
        <dbReference type="ARBA" id="ARBA00023242"/>
    </source>
</evidence>
<evidence type="ECO:0000256" key="2">
    <source>
        <dbReference type="ARBA" id="ARBA00006991"/>
    </source>
</evidence>
<evidence type="ECO:0000256" key="6">
    <source>
        <dbReference type="ARBA" id="ARBA00022771"/>
    </source>
</evidence>
<feature type="non-terminal residue" evidence="12">
    <location>
        <position position="230"/>
    </location>
</feature>
<name>A0AAV2RWI2_MEGNR</name>
<dbReference type="FunFam" id="3.30.160.60:FF:000824">
    <property type="entry name" value="Zinc finger protein 184"/>
    <property type="match status" value="1"/>
</dbReference>
<dbReference type="GO" id="GO:0005667">
    <property type="term" value="C:transcription regulator complex"/>
    <property type="evidence" value="ECO:0007669"/>
    <property type="project" value="TreeGrafter"/>
</dbReference>
<comment type="similarity">
    <text evidence="2">Belongs to the krueppel C2H2-type zinc-finger protein family.</text>
</comment>
<dbReference type="InterPro" id="IPR036236">
    <property type="entry name" value="Znf_C2H2_sf"/>
</dbReference>
<keyword evidence="9" id="KW-0539">Nucleus</keyword>
<dbReference type="FunFam" id="3.30.160.60:FF:002343">
    <property type="entry name" value="Zinc finger protein 33A"/>
    <property type="match status" value="1"/>
</dbReference>
<protein>
    <recommendedName>
        <fullName evidence="11">C2H2-type domain-containing protein</fullName>
    </recommendedName>
</protein>
<dbReference type="PANTHER" id="PTHR14003">
    <property type="entry name" value="TRANSCRIPTIONAL REPRESSOR PROTEIN YY"/>
    <property type="match status" value="1"/>
</dbReference>
<dbReference type="GO" id="GO:0000785">
    <property type="term" value="C:chromatin"/>
    <property type="evidence" value="ECO:0007669"/>
    <property type="project" value="TreeGrafter"/>
</dbReference>
<dbReference type="Pfam" id="PF13465">
    <property type="entry name" value="zf-H2C2_2"/>
    <property type="match status" value="1"/>
</dbReference>
<reference evidence="12 13" key="1">
    <citation type="submission" date="2024-05" db="EMBL/GenBank/DDBJ databases">
        <authorList>
            <person name="Wallberg A."/>
        </authorList>
    </citation>
    <scope>NUCLEOTIDE SEQUENCE [LARGE SCALE GENOMIC DNA]</scope>
</reference>
<dbReference type="SMART" id="SM00355">
    <property type="entry name" value="ZnF_C2H2"/>
    <property type="match status" value="5"/>
</dbReference>
<proteinExistence type="inferred from homology"/>
<dbReference type="Pfam" id="PF00096">
    <property type="entry name" value="zf-C2H2"/>
    <property type="match status" value="3"/>
</dbReference>
<dbReference type="SUPFAM" id="SSF57667">
    <property type="entry name" value="beta-beta-alpha zinc fingers"/>
    <property type="match status" value="3"/>
</dbReference>
<evidence type="ECO:0000256" key="10">
    <source>
        <dbReference type="PROSITE-ProRule" id="PRU00042"/>
    </source>
</evidence>
<evidence type="ECO:0000256" key="7">
    <source>
        <dbReference type="ARBA" id="ARBA00022833"/>
    </source>
</evidence>
<evidence type="ECO:0000259" key="11">
    <source>
        <dbReference type="PROSITE" id="PS50157"/>
    </source>
</evidence>
<dbReference type="AlphaFoldDB" id="A0AAV2RWI2"/>
<evidence type="ECO:0000256" key="5">
    <source>
        <dbReference type="ARBA" id="ARBA00022737"/>
    </source>
</evidence>
<dbReference type="GO" id="GO:0031519">
    <property type="term" value="C:PcG protein complex"/>
    <property type="evidence" value="ECO:0007669"/>
    <property type="project" value="TreeGrafter"/>
</dbReference>
<dbReference type="Gene3D" id="3.30.160.60">
    <property type="entry name" value="Classic Zinc Finger"/>
    <property type="match status" value="5"/>
</dbReference>
<dbReference type="GO" id="GO:0032502">
    <property type="term" value="P:developmental process"/>
    <property type="evidence" value="ECO:0007669"/>
    <property type="project" value="UniProtKB-ARBA"/>
</dbReference>
<dbReference type="GO" id="GO:0000978">
    <property type="term" value="F:RNA polymerase II cis-regulatory region sequence-specific DNA binding"/>
    <property type="evidence" value="ECO:0007669"/>
    <property type="project" value="TreeGrafter"/>
</dbReference>
<dbReference type="PROSITE" id="PS50157">
    <property type="entry name" value="ZINC_FINGER_C2H2_2"/>
    <property type="match status" value="5"/>
</dbReference>